<name>A0A0A1V7K8_9HYPO</name>
<dbReference type="Gene3D" id="3.40.50.1820">
    <property type="entry name" value="alpha/beta hydrolase"/>
    <property type="match status" value="2"/>
</dbReference>
<evidence type="ECO:0000313" key="7">
    <source>
        <dbReference type="Proteomes" id="UP000030151"/>
    </source>
</evidence>
<dbReference type="GO" id="GO:0070008">
    <property type="term" value="F:serine-type exopeptidase activity"/>
    <property type="evidence" value="ECO:0007669"/>
    <property type="project" value="InterPro"/>
</dbReference>
<dbReference type="PANTHER" id="PTHR11010">
    <property type="entry name" value="PROTEASE S28 PRO-X CARBOXYPEPTIDASE-RELATED"/>
    <property type="match status" value="1"/>
</dbReference>
<dbReference type="InterPro" id="IPR029058">
    <property type="entry name" value="AB_hydrolase_fold"/>
</dbReference>
<reference evidence="6 7" key="1">
    <citation type="submission" date="2014-02" db="EMBL/GenBank/DDBJ databases">
        <title>The genome sequence of the entomopathogenic fungus Metarhizium robertsii ARSEF 2575.</title>
        <authorList>
            <person name="Giuliano Garisto Donzelli B."/>
            <person name="Roe B.A."/>
            <person name="Macmil S.L."/>
            <person name="Krasnoff S.B."/>
            <person name="Gibson D.M."/>
        </authorList>
    </citation>
    <scope>NUCLEOTIDE SEQUENCE [LARGE SCALE GENOMIC DNA]</scope>
    <source>
        <strain evidence="6 7">ARSEF 2575</strain>
    </source>
</reference>
<dbReference type="Proteomes" id="UP000030151">
    <property type="component" value="Unassembled WGS sequence"/>
</dbReference>
<evidence type="ECO:0000313" key="6">
    <source>
        <dbReference type="EMBL" id="EXV05533.1"/>
    </source>
</evidence>
<evidence type="ECO:0000256" key="5">
    <source>
        <dbReference type="ARBA" id="ARBA00023180"/>
    </source>
</evidence>
<comment type="similarity">
    <text evidence="1">Belongs to the peptidase S28 family.</text>
</comment>
<comment type="caution">
    <text evidence="6">The sequence shown here is derived from an EMBL/GenBank/DDBJ whole genome shotgun (WGS) entry which is preliminary data.</text>
</comment>
<dbReference type="Pfam" id="PF05577">
    <property type="entry name" value="Peptidase_S28"/>
    <property type="match status" value="2"/>
</dbReference>
<dbReference type="EMBL" id="JELW01000001">
    <property type="protein sequence ID" value="EXV05533.1"/>
    <property type="molecule type" value="Genomic_DNA"/>
</dbReference>
<dbReference type="FunFam" id="3.40.50.1820:FF:000251">
    <property type="entry name" value="Extracelular serine carboxypeptidase, putative"/>
    <property type="match status" value="1"/>
</dbReference>
<dbReference type="AlphaFoldDB" id="A0A0A1V7K8"/>
<accession>A0A0A1V7K8</accession>
<sequence>MKIRNFYIALGLGASRVAALYPGGPRLPGSIRTVPVPDEDEEPAAAQISSNIKAYNMSVPIDHFHNETKYQPHSNGSFNLRYWADVSHYKKGGPVIILHSGEFSSEGRLPFLDHGIASILTQATGGVGIVLEHRYYGTSWPTNNATTENYRFLTTDQALADTAFFSKNLKIPGHEQLNLTAPETPHILYGGSYAGGFVAIARKLYPDVFWGAISSSGVTVAIDDYWQYHESTRNFAPGECSPTIQKLTAIIDHALLKGPPRDQLEIKEIFGLKDLFDDEFASYLSDQLPSLQGTNWDPDLDDLGFGTFCAIITSDSLLFKSTEYLLERVRYHVEAAGYAHDSSKPLTMRMLNYIGYIKDNVKRDTRRCRGKSLRECLSVRYEKSTTEINENTWQRSWLYQTCTEWGYFMGGASTPKDRLPMISRALTAKFASYRCESFFNIKSRPNVGIINKHGGFNFSYPRVALIDGKQDPWRSAGVHAIGLPSRQSTPSEPFELIDWGVHHWDENGLDVKSLGPDRWSVRPKAIQDIQREEVEIVKQWLREFEKPRHARSGLEL</sequence>
<protein>
    <submittedName>
        <fullName evidence="6">Peptidase S28 family protein</fullName>
    </submittedName>
</protein>
<dbReference type="eggNOG" id="KOG2182">
    <property type="taxonomic scope" value="Eukaryota"/>
</dbReference>
<evidence type="ECO:0000256" key="3">
    <source>
        <dbReference type="ARBA" id="ARBA00022729"/>
    </source>
</evidence>
<dbReference type="GO" id="GO:0008239">
    <property type="term" value="F:dipeptidyl-peptidase activity"/>
    <property type="evidence" value="ECO:0007669"/>
    <property type="project" value="TreeGrafter"/>
</dbReference>
<dbReference type="SUPFAM" id="SSF53474">
    <property type="entry name" value="alpha/beta-Hydrolases"/>
    <property type="match status" value="1"/>
</dbReference>
<proteinExistence type="inferred from homology"/>
<dbReference type="HOGENOM" id="CLU_023630_0_0_1"/>
<keyword evidence="4" id="KW-0378">Hydrolase</keyword>
<dbReference type="InterPro" id="IPR008758">
    <property type="entry name" value="Peptidase_S28"/>
</dbReference>
<evidence type="ECO:0000256" key="4">
    <source>
        <dbReference type="ARBA" id="ARBA00022801"/>
    </source>
</evidence>
<gene>
    <name evidence="6" type="ORF">X797_000248</name>
</gene>
<evidence type="ECO:0000256" key="1">
    <source>
        <dbReference type="ARBA" id="ARBA00011079"/>
    </source>
</evidence>
<organism evidence="6 7">
    <name type="scientific">Metarhizium robertsii</name>
    <dbReference type="NCBI Taxonomy" id="568076"/>
    <lineage>
        <taxon>Eukaryota</taxon>
        <taxon>Fungi</taxon>
        <taxon>Dikarya</taxon>
        <taxon>Ascomycota</taxon>
        <taxon>Pezizomycotina</taxon>
        <taxon>Sordariomycetes</taxon>
        <taxon>Hypocreomycetidae</taxon>
        <taxon>Hypocreales</taxon>
        <taxon>Clavicipitaceae</taxon>
        <taxon>Metarhizium</taxon>
    </lineage>
</organism>
<evidence type="ECO:0000256" key="2">
    <source>
        <dbReference type="ARBA" id="ARBA00022670"/>
    </source>
</evidence>
<keyword evidence="2" id="KW-0645">Protease</keyword>
<keyword evidence="5" id="KW-0325">Glycoprotein</keyword>
<dbReference type="OrthoDB" id="1735038at2759"/>
<keyword evidence="3" id="KW-0732">Signal</keyword>
<dbReference type="GO" id="GO:0006508">
    <property type="term" value="P:proteolysis"/>
    <property type="evidence" value="ECO:0007669"/>
    <property type="project" value="UniProtKB-KW"/>
</dbReference>
<dbReference type="PANTHER" id="PTHR11010:SF117">
    <property type="entry name" value="SERINE PROTEASE 16"/>
    <property type="match status" value="1"/>
</dbReference>